<feature type="region of interest" description="Disordered" evidence="1">
    <location>
        <begin position="32"/>
        <end position="54"/>
    </location>
</feature>
<accession>A0A426WVJ4</accession>
<name>A0A426WVJ4_ENSVE</name>
<organism evidence="2 3">
    <name type="scientific">Ensete ventricosum</name>
    <name type="common">Abyssinian banana</name>
    <name type="synonym">Musa ensete</name>
    <dbReference type="NCBI Taxonomy" id="4639"/>
    <lineage>
        <taxon>Eukaryota</taxon>
        <taxon>Viridiplantae</taxon>
        <taxon>Streptophyta</taxon>
        <taxon>Embryophyta</taxon>
        <taxon>Tracheophyta</taxon>
        <taxon>Spermatophyta</taxon>
        <taxon>Magnoliopsida</taxon>
        <taxon>Liliopsida</taxon>
        <taxon>Zingiberales</taxon>
        <taxon>Musaceae</taxon>
        <taxon>Ensete</taxon>
    </lineage>
</organism>
<evidence type="ECO:0000256" key="1">
    <source>
        <dbReference type="SAM" id="MobiDB-lite"/>
    </source>
</evidence>
<reference evidence="2 3" key="1">
    <citation type="journal article" date="2014" name="Agronomy (Basel)">
        <title>A Draft Genome Sequence for Ensete ventricosum, the Drought-Tolerant Tree Against Hunger.</title>
        <authorList>
            <person name="Harrison J."/>
            <person name="Moore K.A."/>
            <person name="Paszkiewicz K."/>
            <person name="Jones T."/>
            <person name="Grant M."/>
            <person name="Ambacheew D."/>
            <person name="Muzemil S."/>
            <person name="Studholme D.J."/>
        </authorList>
    </citation>
    <scope>NUCLEOTIDE SEQUENCE [LARGE SCALE GENOMIC DNA]</scope>
</reference>
<feature type="region of interest" description="Disordered" evidence="1">
    <location>
        <begin position="175"/>
        <end position="205"/>
    </location>
</feature>
<dbReference type="AlphaFoldDB" id="A0A426WVJ4"/>
<dbReference type="Proteomes" id="UP000287651">
    <property type="component" value="Unassembled WGS sequence"/>
</dbReference>
<feature type="compositionally biased region" description="Pro residues" evidence="1">
    <location>
        <begin position="37"/>
        <end position="46"/>
    </location>
</feature>
<feature type="compositionally biased region" description="Polar residues" evidence="1">
    <location>
        <begin position="187"/>
        <end position="199"/>
    </location>
</feature>
<evidence type="ECO:0000313" key="2">
    <source>
        <dbReference type="EMBL" id="RRT31277.1"/>
    </source>
</evidence>
<gene>
    <name evidence="2" type="ORF">B296_00050220</name>
</gene>
<sequence length="205" mass="22690">MIPTEAFFGLAHKVQALTGMIQAIIPHIPQLASTTAPPQPEPPRPPNNQGGTREHSMLVRLGPVVQDPPETRSEAPSIILWKSATLYLEVEHTPQEPDTLSSDSTGRVRFVSWALVRFSKVGFGFVRWGSVRFRSLLTASSLLVVKWQQVSTVTASFYRFRPRADFVIDSCPSTVTTSTSATDRTNEINTDLPASSNPFLRSRSR</sequence>
<proteinExistence type="predicted"/>
<protein>
    <submittedName>
        <fullName evidence="2">Uncharacterized protein</fullName>
    </submittedName>
</protein>
<comment type="caution">
    <text evidence="2">The sequence shown here is derived from an EMBL/GenBank/DDBJ whole genome shotgun (WGS) entry which is preliminary data.</text>
</comment>
<dbReference type="EMBL" id="AMZH03042195">
    <property type="protein sequence ID" value="RRT31277.1"/>
    <property type="molecule type" value="Genomic_DNA"/>
</dbReference>
<evidence type="ECO:0000313" key="3">
    <source>
        <dbReference type="Proteomes" id="UP000287651"/>
    </source>
</evidence>